<gene>
    <name evidence="1" type="ORF">OUZ56_021007</name>
</gene>
<dbReference type="EMBL" id="JAOYFB010000003">
    <property type="protein sequence ID" value="KAK4011898.1"/>
    <property type="molecule type" value="Genomic_DNA"/>
</dbReference>
<keyword evidence="2" id="KW-1185">Reference proteome</keyword>
<evidence type="ECO:0000313" key="1">
    <source>
        <dbReference type="EMBL" id="KAK4011898.1"/>
    </source>
</evidence>
<proteinExistence type="predicted"/>
<evidence type="ECO:0000313" key="2">
    <source>
        <dbReference type="Proteomes" id="UP001234178"/>
    </source>
</evidence>
<accession>A0ABQ9ZG40</accession>
<reference evidence="1 2" key="1">
    <citation type="journal article" date="2023" name="Nucleic Acids Res.">
        <title>The hologenome of Daphnia magna reveals possible DNA methylation and microbiome-mediated evolution of the host genome.</title>
        <authorList>
            <person name="Chaturvedi A."/>
            <person name="Li X."/>
            <person name="Dhandapani V."/>
            <person name="Marshall H."/>
            <person name="Kissane S."/>
            <person name="Cuenca-Cambronero M."/>
            <person name="Asole G."/>
            <person name="Calvet F."/>
            <person name="Ruiz-Romero M."/>
            <person name="Marangio P."/>
            <person name="Guigo R."/>
            <person name="Rago D."/>
            <person name="Mirbahai L."/>
            <person name="Eastwood N."/>
            <person name="Colbourne J.K."/>
            <person name="Zhou J."/>
            <person name="Mallon E."/>
            <person name="Orsini L."/>
        </authorList>
    </citation>
    <scope>NUCLEOTIDE SEQUENCE [LARGE SCALE GENOMIC DNA]</scope>
    <source>
        <strain evidence="1">LRV0_1</strain>
    </source>
</reference>
<comment type="caution">
    <text evidence="1">The sequence shown here is derived from an EMBL/GenBank/DDBJ whole genome shotgun (WGS) entry which is preliminary data.</text>
</comment>
<name>A0ABQ9ZG40_9CRUS</name>
<sequence>MTCSIDTGGNDQKECCECVWECTRCGRMQRQEFFIAAPLRSLASLLAPPTASCCILQESELSTTWCCKIYTLQYKP</sequence>
<protein>
    <submittedName>
        <fullName evidence="1">Uncharacterized protein</fullName>
    </submittedName>
</protein>
<dbReference type="Proteomes" id="UP001234178">
    <property type="component" value="Unassembled WGS sequence"/>
</dbReference>
<organism evidence="1 2">
    <name type="scientific">Daphnia magna</name>
    <dbReference type="NCBI Taxonomy" id="35525"/>
    <lineage>
        <taxon>Eukaryota</taxon>
        <taxon>Metazoa</taxon>
        <taxon>Ecdysozoa</taxon>
        <taxon>Arthropoda</taxon>
        <taxon>Crustacea</taxon>
        <taxon>Branchiopoda</taxon>
        <taxon>Diplostraca</taxon>
        <taxon>Cladocera</taxon>
        <taxon>Anomopoda</taxon>
        <taxon>Daphniidae</taxon>
        <taxon>Daphnia</taxon>
    </lineage>
</organism>